<protein>
    <submittedName>
        <fullName evidence="2">Uncharacterized protein</fullName>
    </submittedName>
</protein>
<name>A0A1J5RF84_9ZZZZ</name>
<gene>
    <name evidence="2" type="ORF">GALL_232320</name>
</gene>
<reference evidence="2" key="1">
    <citation type="submission" date="2016-10" db="EMBL/GenBank/DDBJ databases">
        <title>Sequence of Gallionella enrichment culture.</title>
        <authorList>
            <person name="Poehlein A."/>
            <person name="Muehling M."/>
            <person name="Daniel R."/>
        </authorList>
    </citation>
    <scope>NUCLEOTIDE SEQUENCE</scope>
</reference>
<accession>A0A1J5RF84</accession>
<comment type="caution">
    <text evidence="2">The sequence shown here is derived from an EMBL/GenBank/DDBJ whole genome shotgun (WGS) entry which is preliminary data.</text>
</comment>
<evidence type="ECO:0000256" key="1">
    <source>
        <dbReference type="SAM" id="MobiDB-lite"/>
    </source>
</evidence>
<dbReference type="EMBL" id="MLJW01000179">
    <property type="protein sequence ID" value="OIQ94776.1"/>
    <property type="molecule type" value="Genomic_DNA"/>
</dbReference>
<organism evidence="2">
    <name type="scientific">mine drainage metagenome</name>
    <dbReference type="NCBI Taxonomy" id="410659"/>
    <lineage>
        <taxon>unclassified sequences</taxon>
        <taxon>metagenomes</taxon>
        <taxon>ecological metagenomes</taxon>
    </lineage>
</organism>
<feature type="compositionally biased region" description="Polar residues" evidence="1">
    <location>
        <begin position="44"/>
        <end position="57"/>
    </location>
</feature>
<evidence type="ECO:0000313" key="2">
    <source>
        <dbReference type="EMBL" id="OIQ94776.1"/>
    </source>
</evidence>
<feature type="region of interest" description="Disordered" evidence="1">
    <location>
        <begin position="37"/>
        <end position="57"/>
    </location>
</feature>
<proteinExistence type="predicted"/>
<sequence>MTQDTPDPLQKVVMAATPDTAAAAREPWSRPVVKTFDPRLAQWGTGTHSDGSPQPSS</sequence>
<dbReference type="AlphaFoldDB" id="A0A1J5RF84"/>